<accession>W3VHT4</accession>
<feature type="compositionally biased region" description="Basic and acidic residues" evidence="1">
    <location>
        <begin position="118"/>
        <end position="132"/>
    </location>
</feature>
<evidence type="ECO:0000313" key="2">
    <source>
        <dbReference type="EMBL" id="ETS61134.1"/>
    </source>
</evidence>
<dbReference type="EMBL" id="AWNI01000022">
    <property type="protein sequence ID" value="ETS61134.1"/>
    <property type="molecule type" value="Genomic_DNA"/>
</dbReference>
<gene>
    <name evidence="2" type="ORF">PaG_05085</name>
</gene>
<dbReference type="HOGENOM" id="CLU_1461930_0_0_1"/>
<organism evidence="2 3">
    <name type="scientific">Moesziomyces aphidis</name>
    <name type="common">Pseudozyma aphidis</name>
    <dbReference type="NCBI Taxonomy" id="84754"/>
    <lineage>
        <taxon>Eukaryota</taxon>
        <taxon>Fungi</taxon>
        <taxon>Dikarya</taxon>
        <taxon>Basidiomycota</taxon>
        <taxon>Ustilaginomycotina</taxon>
        <taxon>Ustilaginomycetes</taxon>
        <taxon>Ustilaginales</taxon>
        <taxon>Ustilaginaceae</taxon>
        <taxon>Moesziomyces</taxon>
    </lineage>
</organism>
<name>W3VHT4_MOEAP</name>
<keyword evidence="3" id="KW-1185">Reference proteome</keyword>
<dbReference type="AlphaFoldDB" id="W3VHT4"/>
<comment type="caution">
    <text evidence="2">The sequence shown here is derived from an EMBL/GenBank/DDBJ whole genome shotgun (WGS) entry which is preliminary data.</text>
</comment>
<sequence length="185" mass="19799">MLCEQQRGSGSNTLGNGGDRVGSIDGKSIWLGAVAYRTRGSRAAENFVFASRQATPNRNSPGFIDLLLPERRASVDAYTAPQVQSQSGPGEIRDRLETAGVRSSVGGIRFAFGRRTPSKSDTEKRPGRVHDAAQIRPPLRIGQCVLLLDEAATAARGRRAVPQPALSSQHADSAVAILRRLNSLP</sequence>
<evidence type="ECO:0000256" key="1">
    <source>
        <dbReference type="SAM" id="MobiDB-lite"/>
    </source>
</evidence>
<proteinExistence type="predicted"/>
<feature type="region of interest" description="Disordered" evidence="1">
    <location>
        <begin position="113"/>
        <end position="132"/>
    </location>
</feature>
<dbReference type="Proteomes" id="UP000019462">
    <property type="component" value="Unassembled WGS sequence"/>
</dbReference>
<evidence type="ECO:0000313" key="3">
    <source>
        <dbReference type="Proteomes" id="UP000019462"/>
    </source>
</evidence>
<protein>
    <submittedName>
        <fullName evidence="2">Uncharacterized protein</fullName>
    </submittedName>
</protein>
<reference evidence="2 3" key="1">
    <citation type="journal article" date="2014" name="Genome Announc.">
        <title>Genome sequence of the basidiomycetous fungus Pseudozyma aphidis DSM70725, an efficient producer of biosurfactant mannosylerythritol lipids.</title>
        <authorList>
            <person name="Lorenz S."/>
            <person name="Guenther M."/>
            <person name="Grumaz C."/>
            <person name="Rupp S."/>
            <person name="Zibek S."/>
            <person name="Sohn K."/>
        </authorList>
    </citation>
    <scope>NUCLEOTIDE SEQUENCE [LARGE SCALE GENOMIC DNA]</scope>
    <source>
        <strain evidence="3">ATCC 32657 / CBS 517.83 / DSM 70725 / JCM 10318 / NBRC 10182 / NRRL Y-7954 / St-0401</strain>
    </source>
</reference>